<name>A0AAD8Y3T0_9STRA</name>
<dbReference type="AlphaFoldDB" id="A0AAD8Y3T0"/>
<feature type="compositionally biased region" description="Basic and acidic residues" evidence="1">
    <location>
        <begin position="90"/>
        <end position="99"/>
    </location>
</feature>
<feature type="region of interest" description="Disordered" evidence="1">
    <location>
        <begin position="90"/>
        <end position="134"/>
    </location>
</feature>
<dbReference type="Proteomes" id="UP001224775">
    <property type="component" value="Unassembled WGS sequence"/>
</dbReference>
<keyword evidence="3" id="KW-1185">Reference proteome</keyword>
<gene>
    <name evidence="2" type="ORF">QTG54_010940</name>
</gene>
<evidence type="ECO:0000313" key="3">
    <source>
        <dbReference type="Proteomes" id="UP001224775"/>
    </source>
</evidence>
<feature type="region of interest" description="Disordered" evidence="1">
    <location>
        <begin position="25"/>
        <end position="56"/>
    </location>
</feature>
<evidence type="ECO:0000256" key="1">
    <source>
        <dbReference type="SAM" id="MobiDB-lite"/>
    </source>
</evidence>
<feature type="compositionally biased region" description="Low complexity" evidence="1">
    <location>
        <begin position="110"/>
        <end position="119"/>
    </location>
</feature>
<protein>
    <submittedName>
        <fullName evidence="2">Uncharacterized protein</fullName>
    </submittedName>
</protein>
<comment type="caution">
    <text evidence="2">The sequence shown here is derived from an EMBL/GenBank/DDBJ whole genome shotgun (WGS) entry which is preliminary data.</text>
</comment>
<reference evidence="2" key="1">
    <citation type="submission" date="2023-06" db="EMBL/GenBank/DDBJ databases">
        <title>Survivors Of The Sea: Transcriptome response of Skeletonema marinoi to long-term dormancy.</title>
        <authorList>
            <person name="Pinder M.I.M."/>
            <person name="Kourtchenko O."/>
            <person name="Robertson E.K."/>
            <person name="Larsson T."/>
            <person name="Maumus F."/>
            <person name="Osuna-Cruz C.M."/>
            <person name="Vancaester E."/>
            <person name="Stenow R."/>
            <person name="Vandepoele K."/>
            <person name="Ploug H."/>
            <person name="Bruchert V."/>
            <person name="Godhe A."/>
            <person name="Topel M."/>
        </authorList>
    </citation>
    <scope>NUCLEOTIDE SEQUENCE</scope>
    <source>
        <strain evidence="2">R05AC</strain>
    </source>
</reference>
<sequence>MLTPDQLLLTPNKLLLTLDEMTTTKASAKKRAAMSKQSPYSKSVVKAGKTVPRQKHCSAKEVALVAKSMQGKQTPTKAARLDAKARARAWAKRELDQKRKGSQSQSRPQVSAAASGRSVSAKDEEDVVSDLTESESMNKEMVKALDQIGKSDNRFIVDDISEDVFYDALEFLEEEESREDVVVEDASDDDDEEIRNLRSTINNQMPTKYWMEPVGVLYSDVVGMKKPDP</sequence>
<evidence type="ECO:0000313" key="2">
    <source>
        <dbReference type="EMBL" id="KAK1738271.1"/>
    </source>
</evidence>
<dbReference type="EMBL" id="JATAAI010000021">
    <property type="protein sequence ID" value="KAK1738271.1"/>
    <property type="molecule type" value="Genomic_DNA"/>
</dbReference>
<feature type="region of interest" description="Disordered" evidence="1">
    <location>
        <begin position="66"/>
        <end position="85"/>
    </location>
</feature>
<accession>A0AAD8Y3T0</accession>
<proteinExistence type="predicted"/>
<organism evidence="2 3">
    <name type="scientific">Skeletonema marinoi</name>
    <dbReference type="NCBI Taxonomy" id="267567"/>
    <lineage>
        <taxon>Eukaryota</taxon>
        <taxon>Sar</taxon>
        <taxon>Stramenopiles</taxon>
        <taxon>Ochrophyta</taxon>
        <taxon>Bacillariophyta</taxon>
        <taxon>Coscinodiscophyceae</taxon>
        <taxon>Thalassiosirophycidae</taxon>
        <taxon>Thalassiosirales</taxon>
        <taxon>Skeletonemataceae</taxon>
        <taxon>Skeletonema</taxon>
        <taxon>Skeletonema marinoi-dohrnii complex</taxon>
    </lineage>
</organism>